<reference evidence="1" key="2">
    <citation type="submission" date="2020-07" db="EMBL/GenBank/DDBJ databases">
        <authorList>
            <person name="Vera ALvarez R."/>
            <person name="Arias-Moreno D.M."/>
            <person name="Jimenez-Jacinto V."/>
            <person name="Jimenez-Bremont J.F."/>
            <person name="Swaminathan K."/>
            <person name="Moose S.P."/>
            <person name="Guerrero-Gonzalez M.L."/>
            <person name="Marino-Ramirez L."/>
            <person name="Landsman D."/>
            <person name="Rodriguez-Kessler M."/>
            <person name="Delgado-Sanchez P."/>
        </authorList>
    </citation>
    <scope>NUCLEOTIDE SEQUENCE</scope>
    <source>
        <tissue evidence="1">Cladode</tissue>
    </source>
</reference>
<name>A0A7C9E8I9_OPUST</name>
<sequence length="126" mass="14935">MLDMVFIIWNAGRNAPGPRFLQLPYFSQSPQCTCDKLRPTKSQRRHEYTMITRHRVVHVKMALERHLIKRRKRMRRNSNRNLSGHWKHCAIGLSTTVDKKVENQLHILHYAVVVFSAILERKIHAL</sequence>
<dbReference type="AlphaFoldDB" id="A0A7C9E8I9"/>
<proteinExistence type="predicted"/>
<organism evidence="1">
    <name type="scientific">Opuntia streptacantha</name>
    <name type="common">Prickly pear cactus</name>
    <name type="synonym">Opuntia cardona</name>
    <dbReference type="NCBI Taxonomy" id="393608"/>
    <lineage>
        <taxon>Eukaryota</taxon>
        <taxon>Viridiplantae</taxon>
        <taxon>Streptophyta</taxon>
        <taxon>Embryophyta</taxon>
        <taxon>Tracheophyta</taxon>
        <taxon>Spermatophyta</taxon>
        <taxon>Magnoliopsida</taxon>
        <taxon>eudicotyledons</taxon>
        <taxon>Gunneridae</taxon>
        <taxon>Pentapetalae</taxon>
        <taxon>Caryophyllales</taxon>
        <taxon>Cactineae</taxon>
        <taxon>Cactaceae</taxon>
        <taxon>Opuntioideae</taxon>
        <taxon>Opuntia</taxon>
    </lineage>
</organism>
<dbReference type="EMBL" id="GISG01218895">
    <property type="protein sequence ID" value="MBA4662941.1"/>
    <property type="molecule type" value="Transcribed_RNA"/>
</dbReference>
<accession>A0A7C9E8I9</accession>
<reference evidence="1" key="1">
    <citation type="journal article" date="2013" name="J. Plant Res.">
        <title>Effect of fungi and light on seed germination of three Opuntia species from semiarid lands of central Mexico.</title>
        <authorList>
            <person name="Delgado-Sanchez P."/>
            <person name="Jimenez-Bremont J.F."/>
            <person name="Guerrero-Gonzalez Mde L."/>
            <person name="Flores J."/>
        </authorList>
    </citation>
    <scope>NUCLEOTIDE SEQUENCE</scope>
    <source>
        <tissue evidence="1">Cladode</tissue>
    </source>
</reference>
<protein>
    <submittedName>
        <fullName evidence="1">Uncharacterized protein</fullName>
    </submittedName>
</protein>
<evidence type="ECO:0000313" key="1">
    <source>
        <dbReference type="EMBL" id="MBA4662941.1"/>
    </source>
</evidence>